<evidence type="ECO:0000313" key="3">
    <source>
        <dbReference type="EMBL" id="REA80629.1"/>
    </source>
</evidence>
<keyword evidence="1" id="KW-1133">Transmembrane helix</keyword>
<reference evidence="5" key="3">
    <citation type="journal article" date="2018" name="Vet. Microbiol.">
        <title>Molecular epidemiology of methicillin-resistant staphylococci amongst veterinary personnel, personnel-owned pets, patients and the hospital environment of two companion animal veterinary hospitals.</title>
        <authorList>
            <person name="Worthing K.A."/>
            <person name="Brown J."/>
            <person name="Gerber L."/>
            <person name="Abraham S."/>
            <person name="Trott D."/>
            <person name="Norris J.M."/>
        </authorList>
    </citation>
    <scope>NUCLEOTIDE SEQUENCE [LARGE SCALE GENOMIC DNA]</scope>
    <source>
        <strain evidence="5">ST496-2</strain>
    </source>
</reference>
<feature type="transmembrane region" description="Helical" evidence="1">
    <location>
        <begin position="12"/>
        <end position="34"/>
    </location>
</feature>
<dbReference type="EMBL" id="QQPC01000072">
    <property type="protein sequence ID" value="REA80629.1"/>
    <property type="molecule type" value="Genomic_DNA"/>
</dbReference>
<evidence type="ECO:0000313" key="5">
    <source>
        <dbReference type="Proteomes" id="UP000256409"/>
    </source>
</evidence>
<protein>
    <submittedName>
        <fullName evidence="2">Uncharacterized protein</fullName>
    </submittedName>
</protein>
<dbReference type="OrthoDB" id="9926208at2"/>
<dbReference type="Proteomes" id="UP000256409">
    <property type="component" value="Unassembled WGS sequence"/>
</dbReference>
<accession>A0A317YS41</accession>
<dbReference type="Proteomes" id="UP000246800">
    <property type="component" value="Unassembled WGS sequence"/>
</dbReference>
<feature type="transmembrane region" description="Helical" evidence="1">
    <location>
        <begin position="40"/>
        <end position="63"/>
    </location>
</feature>
<keyword evidence="1" id="KW-0472">Membrane</keyword>
<evidence type="ECO:0000313" key="2">
    <source>
        <dbReference type="EMBL" id="PWZ75951.1"/>
    </source>
</evidence>
<reference evidence="2 4" key="1">
    <citation type="journal article" date="2018" name="Vet. Microbiol.">
        <title>Clonal diversity and geographic distribution of methicillin-resistant Staphylococcus pseudintermedius from Australian animals: Discovery of novel sequence types.</title>
        <authorList>
            <person name="Worthing K.A."/>
            <person name="Abraham S."/>
            <person name="Coombs G.W."/>
            <person name="Pang S."/>
            <person name="Saputra S."/>
            <person name="Jordan D."/>
            <person name="Trott D.J."/>
            <person name="Norris J.M."/>
        </authorList>
    </citation>
    <scope>NUCLEOTIDE SEQUENCE [LARGE SCALE GENOMIC DNA]</scope>
    <source>
        <strain evidence="2 4">ST525 1</strain>
    </source>
</reference>
<dbReference type="AlphaFoldDB" id="A0A317YS41"/>
<reference evidence="3" key="2">
    <citation type="journal article" date="2018" name="Vet. Microbiol.">
        <title>Methicillin-resistant staphylococci amongst veterinary personnel, personnel-owned pets, patients and the hospital environment of two small animal veterinary hospitals.</title>
        <authorList>
            <person name="Worthing K.A."/>
            <person name="Brown J."/>
            <person name="Gerber L."/>
            <person name="Abraham S."/>
            <person name="Trott D."/>
            <person name="Norris J.M."/>
        </authorList>
    </citation>
    <scope>NUCLEOTIDE SEQUENCE</scope>
    <source>
        <strain evidence="3">ST496-2</strain>
    </source>
</reference>
<comment type="caution">
    <text evidence="2">The sequence shown here is derived from an EMBL/GenBank/DDBJ whole genome shotgun (WGS) entry which is preliminary data.</text>
</comment>
<proteinExistence type="predicted"/>
<organism evidence="2 4">
    <name type="scientific">Staphylococcus pseudintermedius</name>
    <dbReference type="NCBI Taxonomy" id="283734"/>
    <lineage>
        <taxon>Bacteria</taxon>
        <taxon>Bacillati</taxon>
        <taxon>Bacillota</taxon>
        <taxon>Bacilli</taxon>
        <taxon>Bacillales</taxon>
        <taxon>Staphylococcaceae</taxon>
        <taxon>Staphylococcus</taxon>
        <taxon>Staphylococcus intermedius group</taxon>
    </lineage>
</organism>
<dbReference type="RefSeq" id="WP_110168624.1">
    <property type="nucleotide sequence ID" value="NZ_BAAFHQ010000006.1"/>
</dbReference>
<name>A0A317YS41_STAPS</name>
<sequence length="66" mass="7905">MENNIKFDILDWFEILIGTILTLGFFMLNCLFLFEPIKWLLVQMMFIVIPATYGAGKLIRYFFDFK</sequence>
<evidence type="ECO:0000256" key="1">
    <source>
        <dbReference type="SAM" id="Phobius"/>
    </source>
</evidence>
<dbReference type="EMBL" id="QEIT01000020">
    <property type="protein sequence ID" value="PWZ75951.1"/>
    <property type="molecule type" value="Genomic_DNA"/>
</dbReference>
<evidence type="ECO:0000313" key="4">
    <source>
        <dbReference type="Proteomes" id="UP000246800"/>
    </source>
</evidence>
<gene>
    <name evidence="2" type="ORF">DD902_04100</name>
    <name evidence="3" type="ORF">DV961_10420</name>
</gene>
<keyword evidence="1" id="KW-0812">Transmembrane</keyword>